<dbReference type="Pfam" id="PF08543">
    <property type="entry name" value="Phos_pyr_kin"/>
    <property type="match status" value="1"/>
</dbReference>
<evidence type="ECO:0000256" key="5">
    <source>
        <dbReference type="ARBA" id="ARBA00022741"/>
    </source>
</evidence>
<keyword evidence="4 10" id="KW-0808">Transferase</keyword>
<dbReference type="Gene3D" id="3.40.1190.20">
    <property type="match status" value="1"/>
</dbReference>
<dbReference type="InterPro" id="IPR004399">
    <property type="entry name" value="HMP/HMP-P_kinase_dom"/>
</dbReference>
<dbReference type="GO" id="GO:0008972">
    <property type="term" value="F:phosphomethylpyrimidine kinase activity"/>
    <property type="evidence" value="ECO:0007669"/>
    <property type="project" value="UniProtKB-EC"/>
</dbReference>
<feature type="domain" description="Pyridoxamine kinase/Phosphomethylpyrimidine kinase" evidence="9">
    <location>
        <begin position="13"/>
        <end position="256"/>
    </location>
</feature>
<evidence type="ECO:0000256" key="1">
    <source>
        <dbReference type="ARBA" id="ARBA00000151"/>
    </source>
</evidence>
<comment type="caution">
    <text evidence="10">The sequence shown here is derived from an EMBL/GenBank/DDBJ whole genome shotgun (WGS) entry which is preliminary data.</text>
</comment>
<evidence type="ECO:0000313" key="10">
    <source>
        <dbReference type="EMBL" id="TMI89073.1"/>
    </source>
</evidence>
<dbReference type="InterPro" id="IPR029056">
    <property type="entry name" value="Ribokinase-like"/>
</dbReference>
<gene>
    <name evidence="10" type="primary">thiD</name>
    <name evidence="10" type="ORF">E6H00_10950</name>
</gene>
<reference evidence="10 11" key="1">
    <citation type="journal article" date="2019" name="Nat. Microbiol.">
        <title>Mediterranean grassland soil C-N compound turnover is dependent on rainfall and depth, and is mediated by genomically divergent microorganisms.</title>
        <authorList>
            <person name="Diamond S."/>
            <person name="Andeer P.F."/>
            <person name="Li Z."/>
            <person name="Crits-Christoph A."/>
            <person name="Burstein D."/>
            <person name="Anantharaman K."/>
            <person name="Lane K.R."/>
            <person name="Thomas B.C."/>
            <person name="Pan C."/>
            <person name="Northen T.R."/>
            <person name="Banfield J.F."/>
        </authorList>
    </citation>
    <scope>NUCLEOTIDE SEQUENCE [LARGE SCALE GENOMIC DNA]</scope>
    <source>
        <strain evidence="10">NP_3</strain>
    </source>
</reference>
<dbReference type="GO" id="GO:0005524">
    <property type="term" value="F:ATP binding"/>
    <property type="evidence" value="ECO:0007669"/>
    <property type="project" value="UniProtKB-KW"/>
</dbReference>
<dbReference type="EMBL" id="VBAK01000130">
    <property type="protein sequence ID" value="TMI89073.1"/>
    <property type="molecule type" value="Genomic_DNA"/>
</dbReference>
<evidence type="ECO:0000256" key="8">
    <source>
        <dbReference type="ARBA" id="ARBA00022977"/>
    </source>
</evidence>
<dbReference type="PANTHER" id="PTHR20858:SF17">
    <property type="entry name" value="HYDROXYMETHYLPYRIMIDINE_PHOSPHOMETHYLPYRIMIDINE KINASE THI20-RELATED"/>
    <property type="match status" value="1"/>
</dbReference>
<evidence type="ECO:0000256" key="2">
    <source>
        <dbReference type="ARBA" id="ARBA00000565"/>
    </source>
</evidence>
<dbReference type="EC" id="2.7.1.49" evidence="10"/>
<evidence type="ECO:0000259" key="9">
    <source>
        <dbReference type="Pfam" id="PF08543"/>
    </source>
</evidence>
<comment type="catalytic activity">
    <reaction evidence="1">
        <text>4-amino-5-hydroxymethyl-2-methylpyrimidine + ATP = 4-amino-2-methyl-5-(phosphooxymethyl)pyrimidine + ADP + H(+)</text>
        <dbReference type="Rhea" id="RHEA:23096"/>
        <dbReference type="ChEBI" id="CHEBI:15378"/>
        <dbReference type="ChEBI" id="CHEBI:16892"/>
        <dbReference type="ChEBI" id="CHEBI:30616"/>
        <dbReference type="ChEBI" id="CHEBI:58354"/>
        <dbReference type="ChEBI" id="CHEBI:456216"/>
        <dbReference type="EC" id="2.7.1.49"/>
    </reaction>
</comment>
<protein>
    <submittedName>
        <fullName evidence="10">Bifunctional hydroxymethylpyrimidine kinase/phosphomethylpyrimidine kinase</fullName>
        <ecNumber evidence="10">2.7.1.49</ecNumber>
        <ecNumber evidence="10">2.7.4.7</ecNumber>
    </submittedName>
</protein>
<dbReference type="CDD" id="cd01169">
    <property type="entry name" value="HMPP_kinase"/>
    <property type="match status" value="1"/>
</dbReference>
<dbReference type="GO" id="GO:0005829">
    <property type="term" value="C:cytosol"/>
    <property type="evidence" value="ECO:0007669"/>
    <property type="project" value="TreeGrafter"/>
</dbReference>
<evidence type="ECO:0000256" key="7">
    <source>
        <dbReference type="ARBA" id="ARBA00022840"/>
    </source>
</evidence>
<dbReference type="Proteomes" id="UP000318509">
    <property type="component" value="Unassembled WGS sequence"/>
</dbReference>
<dbReference type="NCBIfam" id="TIGR00097">
    <property type="entry name" value="HMP-P_kinase"/>
    <property type="match status" value="1"/>
</dbReference>
<evidence type="ECO:0000313" key="11">
    <source>
        <dbReference type="Proteomes" id="UP000318509"/>
    </source>
</evidence>
<keyword evidence="8" id="KW-0784">Thiamine biosynthesis</keyword>
<name>A0A537JZV7_9BACT</name>
<accession>A0A537JZV7</accession>
<organism evidence="10 11">
    <name type="scientific">Candidatus Segetimicrobium genomatis</name>
    <dbReference type="NCBI Taxonomy" id="2569760"/>
    <lineage>
        <taxon>Bacteria</taxon>
        <taxon>Bacillati</taxon>
        <taxon>Candidatus Sysuimicrobiota</taxon>
        <taxon>Candidatus Sysuimicrobiia</taxon>
        <taxon>Candidatus Sysuimicrobiales</taxon>
        <taxon>Candidatus Segetimicrobiaceae</taxon>
        <taxon>Candidatus Segetimicrobium</taxon>
    </lineage>
</organism>
<dbReference type="FunFam" id="3.40.1190.20:FF:000003">
    <property type="entry name" value="Phosphomethylpyrimidine kinase ThiD"/>
    <property type="match status" value="1"/>
</dbReference>
<dbReference type="InterPro" id="IPR013749">
    <property type="entry name" value="PM/HMP-P_kinase-1"/>
</dbReference>
<evidence type="ECO:0000256" key="4">
    <source>
        <dbReference type="ARBA" id="ARBA00022679"/>
    </source>
</evidence>
<dbReference type="AlphaFoldDB" id="A0A537JZV7"/>
<keyword evidence="6 10" id="KW-0418">Kinase</keyword>
<evidence type="ECO:0000256" key="6">
    <source>
        <dbReference type="ARBA" id="ARBA00022777"/>
    </source>
</evidence>
<dbReference type="PANTHER" id="PTHR20858">
    <property type="entry name" value="PHOSPHOMETHYLPYRIMIDINE KINASE"/>
    <property type="match status" value="1"/>
</dbReference>
<sequence>MRIPRALTIAGSDSGGGAGIQADLKTFSALGVFGMTAITALTAQNTTGVTAIVELSPEFVRRQIDAVVLDIGVDAAKTGMLSSAPIIEAVADEIRRHRIHALVIDPVMIAKSGAPLLRPEAREELRRTLLPLALVATPNLHEASALLDRPVATPAQMEDAARALHALGPRYVVVKGGHLEGAAQDVVFDGERVERLEAPRIPTEHTHGTGCIFSAAIAAGLARGATPIEAIRDAKMFITGAIRAALPLGSGHGPANPMHRLWPQKADRSVE</sequence>
<evidence type="ECO:0000256" key="3">
    <source>
        <dbReference type="ARBA" id="ARBA00004769"/>
    </source>
</evidence>
<keyword evidence="7" id="KW-0067">ATP-binding</keyword>
<comment type="pathway">
    <text evidence="3">Cofactor biosynthesis; thiamine diphosphate biosynthesis; 4-amino-2-methyl-5-diphosphomethylpyrimidine from 5-amino-1-(5-phospho-D-ribosyl)imidazole: step 3/3.</text>
</comment>
<proteinExistence type="predicted"/>
<keyword evidence="5" id="KW-0547">Nucleotide-binding</keyword>
<dbReference type="GO" id="GO:0009228">
    <property type="term" value="P:thiamine biosynthetic process"/>
    <property type="evidence" value="ECO:0007669"/>
    <property type="project" value="UniProtKB-KW"/>
</dbReference>
<dbReference type="SUPFAM" id="SSF53613">
    <property type="entry name" value="Ribokinase-like"/>
    <property type="match status" value="1"/>
</dbReference>
<dbReference type="GO" id="GO:0008902">
    <property type="term" value="F:hydroxymethylpyrimidine kinase activity"/>
    <property type="evidence" value="ECO:0007669"/>
    <property type="project" value="UniProtKB-EC"/>
</dbReference>
<comment type="catalytic activity">
    <reaction evidence="2">
        <text>4-amino-2-methyl-5-(phosphooxymethyl)pyrimidine + ATP = 4-amino-2-methyl-5-(diphosphooxymethyl)pyrimidine + ADP</text>
        <dbReference type="Rhea" id="RHEA:19893"/>
        <dbReference type="ChEBI" id="CHEBI:30616"/>
        <dbReference type="ChEBI" id="CHEBI:57841"/>
        <dbReference type="ChEBI" id="CHEBI:58354"/>
        <dbReference type="ChEBI" id="CHEBI:456216"/>
        <dbReference type="EC" id="2.7.4.7"/>
    </reaction>
</comment>
<dbReference type="EC" id="2.7.4.7" evidence="10"/>